<accession>A0A0C9UM09</accession>
<dbReference type="Pfam" id="PF00636">
    <property type="entry name" value="Ribonuclease_3"/>
    <property type="match status" value="1"/>
</dbReference>
<dbReference type="AlphaFoldDB" id="A0A0C9UM09"/>
<dbReference type="GO" id="GO:0006396">
    <property type="term" value="P:RNA processing"/>
    <property type="evidence" value="ECO:0007669"/>
    <property type="project" value="InterPro"/>
</dbReference>
<dbReference type="CDD" id="cd00048">
    <property type="entry name" value="DSRM_SF"/>
    <property type="match status" value="1"/>
</dbReference>
<evidence type="ECO:0000313" key="7">
    <source>
        <dbReference type="Proteomes" id="UP000054279"/>
    </source>
</evidence>
<dbReference type="InterPro" id="IPR000999">
    <property type="entry name" value="RNase_III_dom"/>
</dbReference>
<evidence type="ECO:0000313" key="6">
    <source>
        <dbReference type="EMBL" id="KIJ26486.1"/>
    </source>
</evidence>
<dbReference type="OrthoDB" id="2392202at2759"/>
<dbReference type="PROSITE" id="PS50137">
    <property type="entry name" value="DS_RBD"/>
    <property type="match status" value="1"/>
</dbReference>
<name>A0A0C9UM09_SPHS4</name>
<dbReference type="Pfam" id="PF00035">
    <property type="entry name" value="dsrm"/>
    <property type="match status" value="1"/>
</dbReference>
<reference evidence="6 7" key="1">
    <citation type="submission" date="2014-06" db="EMBL/GenBank/DDBJ databases">
        <title>Evolutionary Origins and Diversification of the Mycorrhizal Mutualists.</title>
        <authorList>
            <consortium name="DOE Joint Genome Institute"/>
            <consortium name="Mycorrhizal Genomics Consortium"/>
            <person name="Kohler A."/>
            <person name="Kuo A."/>
            <person name="Nagy L.G."/>
            <person name="Floudas D."/>
            <person name="Copeland A."/>
            <person name="Barry K.W."/>
            <person name="Cichocki N."/>
            <person name="Veneault-Fourrey C."/>
            <person name="LaButti K."/>
            <person name="Lindquist E.A."/>
            <person name="Lipzen A."/>
            <person name="Lundell T."/>
            <person name="Morin E."/>
            <person name="Murat C."/>
            <person name="Riley R."/>
            <person name="Ohm R."/>
            <person name="Sun H."/>
            <person name="Tunlid A."/>
            <person name="Henrissat B."/>
            <person name="Grigoriev I.V."/>
            <person name="Hibbett D.S."/>
            <person name="Martin F."/>
        </authorList>
    </citation>
    <scope>NUCLEOTIDE SEQUENCE [LARGE SCALE GENOMIC DNA]</scope>
    <source>
        <strain evidence="6 7">SS14</strain>
    </source>
</reference>
<dbReference type="InterPro" id="IPR036389">
    <property type="entry name" value="RNase_III_sf"/>
</dbReference>
<dbReference type="Gene3D" id="3.30.160.20">
    <property type="match status" value="1"/>
</dbReference>
<evidence type="ECO:0000256" key="3">
    <source>
        <dbReference type="SAM" id="MobiDB-lite"/>
    </source>
</evidence>
<dbReference type="InterPro" id="IPR014720">
    <property type="entry name" value="dsRBD_dom"/>
</dbReference>
<dbReference type="HOGENOM" id="CLU_1012556_0_0_1"/>
<evidence type="ECO:0000259" key="4">
    <source>
        <dbReference type="PROSITE" id="PS50137"/>
    </source>
</evidence>
<keyword evidence="7" id="KW-1185">Reference proteome</keyword>
<feature type="region of interest" description="Disordered" evidence="3">
    <location>
        <begin position="149"/>
        <end position="197"/>
    </location>
</feature>
<dbReference type="SUPFAM" id="SSF69065">
    <property type="entry name" value="RNase III domain-like"/>
    <property type="match status" value="1"/>
</dbReference>
<evidence type="ECO:0000259" key="5">
    <source>
        <dbReference type="PROSITE" id="PS50142"/>
    </source>
</evidence>
<dbReference type="EMBL" id="KN837368">
    <property type="protein sequence ID" value="KIJ26486.1"/>
    <property type="molecule type" value="Genomic_DNA"/>
</dbReference>
<dbReference type="Proteomes" id="UP000054279">
    <property type="component" value="Unassembled WGS sequence"/>
</dbReference>
<organism evidence="6 7">
    <name type="scientific">Sphaerobolus stellatus (strain SS14)</name>
    <dbReference type="NCBI Taxonomy" id="990650"/>
    <lineage>
        <taxon>Eukaryota</taxon>
        <taxon>Fungi</taxon>
        <taxon>Dikarya</taxon>
        <taxon>Basidiomycota</taxon>
        <taxon>Agaricomycotina</taxon>
        <taxon>Agaricomycetes</taxon>
        <taxon>Phallomycetidae</taxon>
        <taxon>Geastrales</taxon>
        <taxon>Sphaerobolaceae</taxon>
        <taxon>Sphaerobolus</taxon>
    </lineage>
</organism>
<gene>
    <name evidence="6" type="ORF">M422DRAFT_71906</name>
</gene>
<keyword evidence="1 2" id="KW-0694">RNA-binding</keyword>
<feature type="domain" description="DRBM" evidence="4">
    <location>
        <begin position="202"/>
        <end position="268"/>
    </location>
</feature>
<protein>
    <submittedName>
        <fullName evidence="6">Uncharacterized protein</fullName>
    </submittedName>
</protein>
<dbReference type="GO" id="GO:0003723">
    <property type="term" value="F:RNA binding"/>
    <property type="evidence" value="ECO:0007669"/>
    <property type="project" value="UniProtKB-UniRule"/>
</dbReference>
<sequence>MPEPSLPPLDPVWFSAIFGGQASNDERQDAPGRDRLAFLGETILHLGVMAWLNDRYPRYNRVNLKEEQAELATPKKAASWGQLYRLLSRLNLTAMNALQPGSVKPSNADLFLAYLGAVYLSNGVSGLSNGTEVAVKWIGDILQYEEEEGKAASDSDWEEETVLRPSSQPAPRQTAGPPRSCAPPPAHSIPSPLLSGEGTGINALSQVNEKLAQRGVVLEWNETPLGADHTRKWILKTEFNGKSYTGEATTKKVARTRAAEKIWQDLNAEIKGRRR</sequence>
<evidence type="ECO:0000256" key="1">
    <source>
        <dbReference type="ARBA" id="ARBA00022884"/>
    </source>
</evidence>
<dbReference type="GO" id="GO:0004525">
    <property type="term" value="F:ribonuclease III activity"/>
    <property type="evidence" value="ECO:0007669"/>
    <property type="project" value="InterPro"/>
</dbReference>
<dbReference type="SMART" id="SM00358">
    <property type="entry name" value="DSRM"/>
    <property type="match status" value="1"/>
</dbReference>
<dbReference type="PROSITE" id="PS50142">
    <property type="entry name" value="RNASE_3_2"/>
    <property type="match status" value="1"/>
</dbReference>
<dbReference type="SUPFAM" id="SSF54768">
    <property type="entry name" value="dsRNA-binding domain-like"/>
    <property type="match status" value="1"/>
</dbReference>
<dbReference type="Gene3D" id="1.10.1520.10">
    <property type="entry name" value="Ribonuclease III domain"/>
    <property type="match status" value="1"/>
</dbReference>
<proteinExistence type="predicted"/>
<feature type="domain" description="RNase III" evidence="5">
    <location>
        <begin position="16"/>
        <end position="123"/>
    </location>
</feature>
<evidence type="ECO:0000256" key="2">
    <source>
        <dbReference type="PROSITE-ProRule" id="PRU00266"/>
    </source>
</evidence>